<evidence type="ECO:0000313" key="2">
    <source>
        <dbReference type="EMBL" id="TCW02834.1"/>
    </source>
</evidence>
<dbReference type="RefSeq" id="WP_066447380.1">
    <property type="nucleotide sequence ID" value="NZ_JANKBF010000002.1"/>
</dbReference>
<protein>
    <submittedName>
        <fullName evidence="2">Uncharacterized protein</fullName>
    </submittedName>
</protein>
<feature type="coiled-coil region" evidence="1">
    <location>
        <begin position="4"/>
        <end position="38"/>
    </location>
</feature>
<accession>A0A4R3Z808</accession>
<evidence type="ECO:0000313" key="3">
    <source>
        <dbReference type="Proteomes" id="UP000295515"/>
    </source>
</evidence>
<dbReference type="GeneID" id="98913963"/>
<evidence type="ECO:0000256" key="1">
    <source>
        <dbReference type="SAM" id="Coils"/>
    </source>
</evidence>
<keyword evidence="3" id="KW-1185">Reference proteome</keyword>
<reference evidence="2 3" key="1">
    <citation type="submission" date="2019-03" db="EMBL/GenBank/DDBJ databases">
        <title>Genomic Encyclopedia of Type Strains, Phase IV (KMG-IV): sequencing the most valuable type-strain genomes for metagenomic binning, comparative biology and taxonomic classification.</title>
        <authorList>
            <person name="Goeker M."/>
        </authorList>
    </citation>
    <scope>NUCLEOTIDE SEQUENCE [LARGE SCALE GENOMIC DNA]</scope>
    <source>
        <strain evidence="2 3">DSM 29487</strain>
    </source>
</reference>
<dbReference type="EMBL" id="SMCQ01000001">
    <property type="protein sequence ID" value="TCW02834.1"/>
    <property type="molecule type" value="Genomic_DNA"/>
</dbReference>
<dbReference type="Proteomes" id="UP000295515">
    <property type="component" value="Unassembled WGS sequence"/>
</dbReference>
<gene>
    <name evidence="2" type="ORF">EDD60_101138</name>
</gene>
<comment type="caution">
    <text evidence="2">The sequence shown here is derived from an EMBL/GenBank/DDBJ whole genome shotgun (WGS) entry which is preliminary data.</text>
</comment>
<sequence>MDRNGELEGKIDELMCNIEDNLNQIEELEERVDKVIEYTDNVEKYVNEFDNEFENITRLNKTDVKFLMLAVALQCVRQYFTPLMLESSRLNDKQAAEKVKKDKESSDRHHRLYKPTLEEIIANPVPFDAIYGGKKFDLKLNGNNHRAKTLGHDPILGLVFGTANIATSTVTMYNFSSYHVKTGQILTGAKRDQITSHANTPKIFLEVEDKLISQGMDGKTIMIASLLKEIKHLQSDKDSIIGLHLPFVSAISPDLAQKLSKYGLDFTNLLSVSKQAVGSILVNFVISCLHGLCFNEKKDDQVIYKLKTKKIIAYSNLIATSSNILYVLFTKDLKRADIGGMMVTLYEVVSCVEMQKKLEEEFIANKWYEKIMEV</sequence>
<dbReference type="AlphaFoldDB" id="A0A4R3Z808"/>
<name>A0A4R3Z808_9FIRM</name>
<proteinExistence type="predicted"/>
<organism evidence="2 3">
    <name type="scientific">Longibaculum muris</name>
    <dbReference type="NCBI Taxonomy" id="1796628"/>
    <lineage>
        <taxon>Bacteria</taxon>
        <taxon>Bacillati</taxon>
        <taxon>Bacillota</taxon>
        <taxon>Erysipelotrichia</taxon>
        <taxon>Erysipelotrichales</taxon>
        <taxon>Coprobacillaceae</taxon>
        <taxon>Longibaculum</taxon>
    </lineage>
</organism>
<keyword evidence="1" id="KW-0175">Coiled coil</keyword>